<name>A0A1Y3U1A0_9ACTN</name>
<evidence type="ECO:0000256" key="1">
    <source>
        <dbReference type="SAM" id="MobiDB-lite"/>
    </source>
</evidence>
<dbReference type="Pfam" id="PF13376">
    <property type="entry name" value="OmdA"/>
    <property type="match status" value="1"/>
</dbReference>
<dbReference type="EMBL" id="NFHO01000007">
    <property type="protein sequence ID" value="OUN42534.1"/>
    <property type="molecule type" value="Genomic_DNA"/>
</dbReference>
<protein>
    <submittedName>
        <fullName evidence="2">Uncharacterized protein</fullName>
    </submittedName>
</protein>
<dbReference type="AlphaFoldDB" id="A0A1Y3U1A0"/>
<evidence type="ECO:0000313" key="3">
    <source>
        <dbReference type="Proteomes" id="UP000196560"/>
    </source>
</evidence>
<evidence type="ECO:0000313" key="2">
    <source>
        <dbReference type="EMBL" id="OUN42534.1"/>
    </source>
</evidence>
<reference evidence="3" key="1">
    <citation type="submission" date="2017-04" db="EMBL/GenBank/DDBJ databases">
        <title>Function of individual gut microbiota members based on whole genome sequencing of pure cultures obtained from chicken caecum.</title>
        <authorList>
            <person name="Medvecky M."/>
            <person name="Cejkova D."/>
            <person name="Polansky O."/>
            <person name="Karasova D."/>
            <person name="Kubasova T."/>
            <person name="Cizek A."/>
            <person name="Rychlik I."/>
        </authorList>
    </citation>
    <scope>NUCLEOTIDE SEQUENCE [LARGE SCALE GENOMIC DNA]</scope>
    <source>
        <strain evidence="3">An70</strain>
    </source>
</reference>
<feature type="region of interest" description="Disordered" evidence="1">
    <location>
        <begin position="39"/>
        <end position="114"/>
    </location>
</feature>
<accession>A0A1Y3U1A0</accession>
<gene>
    <name evidence="2" type="ORF">B5G21_06780</name>
</gene>
<dbReference type="RefSeq" id="WP_087186547.1">
    <property type="nucleotide sequence ID" value="NZ_DBFBJE010000016.1"/>
</dbReference>
<keyword evidence="3" id="KW-1185">Reference proteome</keyword>
<sequence length="162" mass="17910">MRRRLATAPSRCRARTARGSRWKSWRSAACCQVGRRWGGALSDGAQPGRRAAGAGHNRRGALPGRHAASAAHGSPERSLADLGKNVPKTASVGPPFRHILARKDGGSTRRPPYQRNDYISWIERPKREATRQAHLAQMLDELRAGNRYKGMSWPDTARPKGR</sequence>
<comment type="caution">
    <text evidence="2">The sequence shown here is derived from an EMBL/GenBank/DDBJ whole genome shotgun (WGS) entry which is preliminary data.</text>
</comment>
<dbReference type="Proteomes" id="UP000196560">
    <property type="component" value="Unassembled WGS sequence"/>
</dbReference>
<proteinExistence type="predicted"/>
<feature type="compositionally biased region" description="Low complexity" evidence="1">
    <location>
        <begin position="44"/>
        <end position="55"/>
    </location>
</feature>
<organism evidence="2 3">
    <name type="scientific">Enorma massiliensis</name>
    <dbReference type="NCBI Taxonomy" id="1472761"/>
    <lineage>
        <taxon>Bacteria</taxon>
        <taxon>Bacillati</taxon>
        <taxon>Actinomycetota</taxon>
        <taxon>Coriobacteriia</taxon>
        <taxon>Coriobacteriales</taxon>
        <taxon>Coriobacteriaceae</taxon>
        <taxon>Enorma</taxon>
    </lineage>
</organism>